<feature type="region of interest" description="Disordered" evidence="2">
    <location>
        <begin position="774"/>
        <end position="798"/>
    </location>
</feature>
<feature type="compositionally biased region" description="Basic and acidic residues" evidence="2">
    <location>
        <begin position="4635"/>
        <end position="4646"/>
    </location>
</feature>
<feature type="region of interest" description="Disordered" evidence="2">
    <location>
        <begin position="554"/>
        <end position="599"/>
    </location>
</feature>
<feature type="compositionally biased region" description="Basic and acidic residues" evidence="2">
    <location>
        <begin position="1381"/>
        <end position="1390"/>
    </location>
</feature>
<feature type="compositionally biased region" description="Basic and acidic residues" evidence="2">
    <location>
        <begin position="3495"/>
        <end position="3510"/>
    </location>
</feature>
<feature type="compositionally biased region" description="Low complexity" evidence="2">
    <location>
        <begin position="2178"/>
        <end position="2189"/>
    </location>
</feature>
<feature type="compositionally biased region" description="Basic and acidic residues" evidence="2">
    <location>
        <begin position="1116"/>
        <end position="1138"/>
    </location>
</feature>
<feature type="compositionally biased region" description="Low complexity" evidence="2">
    <location>
        <begin position="63"/>
        <end position="72"/>
    </location>
</feature>
<feature type="compositionally biased region" description="Basic residues" evidence="2">
    <location>
        <begin position="3107"/>
        <end position="3119"/>
    </location>
</feature>
<feature type="region of interest" description="Disordered" evidence="2">
    <location>
        <begin position="637"/>
        <end position="761"/>
    </location>
</feature>
<feature type="compositionally biased region" description="Basic and acidic residues" evidence="2">
    <location>
        <begin position="3838"/>
        <end position="3858"/>
    </location>
</feature>
<feature type="compositionally biased region" description="Low complexity" evidence="2">
    <location>
        <begin position="4985"/>
        <end position="5010"/>
    </location>
</feature>
<feature type="compositionally biased region" description="Low complexity" evidence="2">
    <location>
        <begin position="3043"/>
        <end position="3059"/>
    </location>
</feature>
<feature type="compositionally biased region" description="Polar residues" evidence="2">
    <location>
        <begin position="1802"/>
        <end position="1811"/>
    </location>
</feature>
<feature type="compositionally biased region" description="Polar residues" evidence="2">
    <location>
        <begin position="3397"/>
        <end position="3406"/>
    </location>
</feature>
<feature type="compositionally biased region" description="Low complexity" evidence="2">
    <location>
        <begin position="4688"/>
        <end position="4699"/>
    </location>
</feature>
<proteinExistence type="predicted"/>
<feature type="compositionally biased region" description="Polar residues" evidence="2">
    <location>
        <begin position="4832"/>
        <end position="4856"/>
    </location>
</feature>
<feature type="coiled-coil region" evidence="1">
    <location>
        <begin position="5109"/>
        <end position="5282"/>
    </location>
</feature>
<sequence>MFRALVGGGRSSSDVRSDSGSKSSRRRATDDDVRSTSSRRSKPSASSSSHKSSRGDDRDRGLGDLSAYSSSSSRKRYAPSMTEGSVASTYVTAEPGSIYDDTNSTMTDRTSRYTEVDNGDDRASEATMRSPRVDSRYGEESRRSTKDRRGKDADRDRDTDSARKERRRTRSGDEYSDRSRAPPTSRADDRFAAAISSPGFSQFPGQYDTTMSGAVPASPASYDPHVPQQFPGQFPQHIAEPYRPPHPAGEAAEYYGDQGESVAQQPGVRPKPPSLIIGAEPHLLPASPVANPPPEPSSMGQVGAAADYYGGNSDNVVEQPSRPPKPSKPSKPTKPSKPNKPNKPAAAVPASALGAATYGIGTGLPSSPGVQYHSSSLAGEGPSPYYATPMSTPGLNGASHSHSNSHATEASLGLAAAGAAAGYMMGHHSSHHDEHSAHYNSGSYSGPSYGIDGHGRPPRPEQYGANGNAALFDAGAAGAAGYGGLAVANGAQYPYAAYSGQQLQPGSLAFHQRHHGPLQRFVNFWRDPEGVGMYEDYTEAIGVCRYCFEPGTSSRDAPRKHNYRRRKTPGDRYANGSRIEKTGRYSSEEESRRRRSKGKSWLAAGLAGGLAGYVSKSLFSNKDFDDTYSVRSGHVTDSRYSMNDSESVSSLGRKSHTSHGVERRSRRGDYKDLGKGSVISKSTGSERSRRRSRSRSRSRERHSGLRDAAIGVAIGSAAGAALKSRHRNRSQSPRRHKNRKSSSSSSGSYTDIGHSHARSPSTGFTSFFSASSANRRKQQHAKQRKSFFSFGNSSSSSSDADLVFGSAFLKKPNKLTKSNRSSGSSRSSKKKDKHNVDAEILGLGVTAKAIADAADRRGKHRSGVLVAKDDHYRRSTYASSGQEDDEWEDADSSESSSSVSSALAYGGSALFGSSPSDSGTSKWGWRWGSKKKKDKSKQPSDYLPVAEAAAGAFAGAAIASSYGKDIKVSSQDGSSSVGSLRRVYPQPTSDPSRYDVVQLPSRPGPGGEPQFVRPGPIPLQQPQPITPVSQSVYSTRAEPSPSYAAPSGPPVFADAARYDVAGATPTASGISRRTSGTQRRSDPMPVFPIEPIEESLPSVLKRRTTSKDQASVQFELTKEQADKERRADRLERQKRDSELQESLRWAQEEEERKRDIERRERRREKENESGRRNDEYEARSSASRTDSEREKRRNDSSSWVSAAEGAAIGAAGVAIAEKISETSSERRQKRHEELREKRRAERRRNSETEEAPSRVSSTPTYKNQATSAAPVPTRPVHENYGQFFAPTELRHGSDDRSSRAQERADVTTSELRRPEAETPDGPLPWSIPRLNVIEPTPPQSVSGSVRDTASPVVLPATVQEEEESSEDQNHEKPGVGSRVSWGEHRTHEFEVPTPLSEGSSGDMPEYSDQEPRSSNESVITSLKDETADGPKSAETRQPIPEDVPGKRVSGGFEDDIEFAATLAAGAAAAGFDPSVVTDNPTYHRRSSPPGSESKGVYMSPFAETVSDLQRPVPPVQGFVEGEVETPTDNEKPVELITDGKEFSAEPTQIPPEDDKESSSKAAAERSIAREVIEKLNGKRDSWTEDEPRRASDSSPERPTDESNYVSVDEGPPTPKASEQQPKWDTESIRDESRSVASAPVDGSRKSRKSRRSVEDFDAKSETASLDDNDEKKKRKRRSKRDSEILEEERDESSRRRRKSHRDSGVFDDAGSVASSPAKIDETKEKRKSKEKESEKEKKSGGLFSSLFGSKASSTGEKSSSGEKDKRSSRDVQSEVGVDEYRHKKRSSKHRSSSGDNVLGMSNGASRSLTDLSQVGRDVDRDDDSQSREAGESPRSHRQRKEERRRQRYEDIVDSGRRSSDKDHKKTEDADKEAFLAERPEMPVIAGGDNGASGLDSFADVSRGPGEERFSKQLRSSSESPVSGGKEVDTLARSRSRTVSVSPTRQRRLSAARPSDLASSPTAVPLHFRRPPTSPGVRRSSSMSSPVAQSPTSPSQQRFGHRSRHSTEFKNAREFRPLWLVERHSSGKFDHQQDEPLPSLPSSKTSSRSTSIEDFKSLPSEDVIPAWQTQDVTQMMFDQRQRPVGLRISTKDVSEDTDHSLLGSQQATPTAETFSESVPSVKKEKPKYEFHSPSELLQDPCAFVPLPPSPTMPFLPSAEGSAVGTKEQENEGEIEHQELPSLPESRPSSPTAGRIPAPTQEGRSISESVPQSNAELSSLKEVGLGAGFGAIVDAAVSAAASKADKSKSKPTALENEDLPEIRVDLPTTEEAKARGVDQLPPPLASEQDVSVPADSSEAAAPGVDAHRPLSPTKPGSRSTSPLAKFGGFDDVVDAAVFAAVKSEHEEPSLGESARTDRTATVSKQEALPTEKTDFASVVDAAVAAATGVQSDTKLPEQDEQLENNGASSARSAMDNEQRAVSEESRDVEKLAAEPSQELDQPQEAAEAAPAPMSKKQKKKAKKAKKSESLDLASQEPVSTPETTTPATPATNFDSAADLQEPKEISAEADNVPAPVDTHVEPETPQQVVDESQEQTEEPSTPVSSKKAKKDKKKKKKGSISEAQPEDINYPEVSQTTSEAQVTQVPEADAETPKAQEEPQAYDEAQNQTEEAPVKISHPEEVLEGAALGSAAILATTAESELPEPVAPESPEVATENARTEAIADNEWAEPSSKKSKKKKRKSKIETPEETVAETDETGEKLDVENRPDELAAAAPEGEIEQSGEHSQEQPEENGQEQTQEPPKEVQSPEPLARETATEETVATPSTFENAVDDAELGAAPSRKKSKKEKRKSKQAERLAAEASAMVDQQDVPAIENTEEKSVPIASAEDAIQTANLEETPAEAPQEEAISTPAVDKDAPETTTAVTESLEPAIEDKAEGVPDTVLLADTAQPSEANAEELWEEQPKKSKKKGKKNRKSVNLSESEPEPKASDDVVVVVDAAQAETPQPSGEAAETGRDVDHAAPAAAADVAALELLGTKTVHREISSVEQNEANDRQPHVSSQIKPDSEPQDDSSGHPTSTGQGSEKDKSAEDPQVASQDEVGDAPAAVTVAEADTAVVPIGEESPSDPAAPATEESKSIGDELIKEAVVEPAKEALPEDEFPMTPAQKKKAKKDKKKRQSLKEEEAPAPEVSEQPVNEPVTPATDETPVVRDAPVEENPEKQEEVTPEDEPVTEPQESKAADGEGVEEFQSAKSKKKAKKDKKKRQSLALSDEPLTPTTTEDLTEAGQLPAEESVTGEPGAAVEQPDQLGDVAQEPSRVEPEPAAQEDQTVPEQSVPEAQAVEDISNEPVEEFSSAKSKKKAKKDKKKRKSLALEEEQPAATDIAEAATPADELAPTVDSPSAPVVETESTEQPSLETATAEVPASEEGPKEQSEEVTTTETKDEPQISEPNEENAVAQQDTSLPSSALDGPQQATTEEPASPAVDEFQPAKSKKKGKKGKKNRSSISQSEELQEDFEKPPTAADTTEQTKEEQPPSDPSLEQTAEAISVPVEVSEEKPTEEPREERSEEPAVTESEDVSPVTAEREAAVVTEAAYEASDNNVRETPAVETEPRQNEQTDEKPDVTPESTAELATDKASELIPDVAPEAAVETATEPTTELKDEATLEADPEAEFATSKSKKKSKKDKKKRQSADWTEEVPAATAEEVGKAEGEDNKTPVDMSVVHAEETTASTEIPAEEGDGFMSAKAKRKAKKDKKKRQSVTWEDEISAVSPEPNAGTEEKPPEEVDISGDATGTAEKDLSSVDKNASAEEPKPVDLFPPQETPAEDDGKEKQSSEQKKTDDMENETDWTDKMASQQAEEQKEMSPVPPHQPPSESTDHKTSIVTPTTELGLSETTSEKDREEPKEGEEGSKHGEDATATEYPDQETSWMTPTKKSKKDKKKKKRESASSVPDEPSTPTDIPRDVGDVERSAPEEISSETMQPSESVPEDQPAIETEDAGIPEPSNPEEPPTAAAEDLWPSTTSQKKKNKKDKKNKKKQETAVQQEENANVPVELAEEAPAETAEIPPLNEDAPTVDKEAGVAAEKEIPAETSKEAEIQQPVSTVNEESLPELHAIERTGAEVVPENEKEIPSPAPAAEHELEQDDAVKEEDQTTSVPMEGTTESAEQAVEPQLAAEEVKEAVEAEPEEAWAMQSKKKKKDKKKRASLRDEEEAVAAPQTEEQSSLGDAPTAAMTEPGQEPAVDSVENQQGTEKAAEEPGEDFWAVSTKKGKKKGKKGKASQDISAPVPLETTEPQEELAAPVDESLATSLDTTETAEDPAAASPAAQETINTSPDDVPIAPEPAQASVSLDPFDVPSDSENVAEIPAANDTSELADLGLDAPQDGEALRKAQEESQDRLRRRALQQDSDLTLAEDLFGDSPRETVPESSPTKKSKKDRRKSLQKAIPEEKENKPEAATGTIEPTTAQQDAAEAPQEGPSAPEKSPYDEMLLNRSSSRKKNKKKRKDTISVESEPKTEDVEKEIKPDAETHISTVQEPDTAPAGEIDPFPNDDSWPPIEWDNSIGQNLEEQATAEEPSEEFPIAVIDHGPGVIGDFPDTPRLEELREETRQPDELSAEDIWAAPLSKKEKKKNKKKKAKEEAAAAEEGEQQNEEPPATEQPLPTSGPTIVEHPTEPAVVDQTKDQGQLWSTTTEKENTGKEDKQQSLTSTEEQPVTVEEKSSEKVDDRADETKKDEEKRDEETKESSPPVEEVASVPAPEPAPIISIDEKPREISPPPKASKIASVFPNLQRASFKRPTLRPSSEKLTESKEQWKHPKEVAEDETIGTHASRDSAIQVSEAPLAEDAQSFRDSGYAPTEQQTEHAAQWQDERGEPDLPTGGKKVRRKTSSVEAGSQDRPSTPKQSTGLHRTTSVHGHHQHDGHPLPWSLEPEKTPQSTSDAPRSLFGGPVGFNSDAVTPPRTPLGTIREHDEEAPGRSAGRNGTPKLSMGPEHRLPPPGDETLSRLSAGDEQLNRPRSRARAQQQQHQHQHQQLKTPEQGAPIIRPSSVGSVGSVGSITSRRSTGTPPLRRVSRNLSGDLRATSRLEEEKQEKENEEAGRDNNNDNNISRAAEAEDDELVNLPSSSTYDPVTDKGKRPVRVMADVYEGWGETPSSPRSPSRPASVRRRRSMQYLQELETRLDQLISENRLLAAARDEAEDKIRTLRSARRKSDNALNRSDADVRDKEAEITQLKNSLEWMQKEVARLTEENEGLTATNAGLEARHHQELKEAREASSRELEDLRSQHHQLSTGMEDIVRHEIESALAQKNEELRLLRTELAATRDKVQELQLQITASLQEDDVIVPRDEDYFDAACQKLCQHVQQWVLRFSKHSDLRRCRLLSELNDEKIADRFDNAILDGSDVDTYLADRVRRRDVFMSVVMTMVWEYIFTRYLFGMDREQRQKLKTLEKQLAEVGSRRAVSRWRATTLTLLARRPAFARQRLNDTEAVALEIFGTLSRLLPPPSAVEGTLLDSLRNVLRVAADLSIEMRTQRAEYVMLPPLQPEFDTNGDLARQVYFNASLMNERSGQTTSNEELEAQQAVVRLVLFPLVVKKGNDLGEGDEEIVVCPAQVLVARPSTEKKVVRVLSGDRMSIDAPSAMSNMI</sequence>
<feature type="compositionally biased region" description="Low complexity" evidence="2">
    <location>
        <begin position="3212"/>
        <end position="3221"/>
    </location>
</feature>
<feature type="compositionally biased region" description="Basic and acidic residues" evidence="2">
    <location>
        <begin position="2165"/>
        <end position="2177"/>
    </location>
</feature>
<feature type="compositionally biased region" description="Basic residues" evidence="2">
    <location>
        <begin position="3688"/>
        <end position="3701"/>
    </location>
</feature>
<feature type="compositionally biased region" description="Basic residues" evidence="2">
    <location>
        <begin position="3619"/>
        <end position="3631"/>
    </location>
</feature>
<feature type="compositionally biased region" description="Basic residues" evidence="2">
    <location>
        <begin position="3297"/>
        <end position="3311"/>
    </location>
</feature>
<feature type="region of interest" description="Disordered" evidence="2">
    <location>
        <begin position="2236"/>
        <end position="2324"/>
    </location>
</feature>
<feature type="compositionally biased region" description="Basic and acidic residues" evidence="2">
    <location>
        <begin position="1621"/>
        <end position="1633"/>
    </location>
</feature>
<comment type="caution">
    <text evidence="3">The sequence shown here is derived from an EMBL/GenBank/DDBJ whole genome shotgun (WGS) entry which is preliminary data.</text>
</comment>
<evidence type="ECO:0000256" key="1">
    <source>
        <dbReference type="SAM" id="Coils"/>
    </source>
</evidence>
<feature type="compositionally biased region" description="Basic residues" evidence="2">
    <location>
        <begin position="4211"/>
        <end position="4221"/>
    </location>
</feature>
<feature type="compositionally biased region" description="Basic and acidic residues" evidence="2">
    <location>
        <begin position="1185"/>
        <end position="1195"/>
    </location>
</feature>
<feature type="compositionally biased region" description="Basic residues" evidence="2">
    <location>
        <begin position="1782"/>
        <end position="1791"/>
    </location>
</feature>
<feature type="compositionally biased region" description="Basic and acidic residues" evidence="2">
    <location>
        <begin position="4449"/>
        <end position="4472"/>
    </location>
</feature>
<dbReference type="InterPro" id="IPR053268">
    <property type="entry name" value="Woronin_anchor"/>
</dbReference>
<dbReference type="PANTHER" id="PTHR40641">
    <property type="entry name" value="INVOLUCRIN REPEAT PROTEIN (AFU_ORTHOLOGUE AFUA_2G08060)"/>
    <property type="match status" value="1"/>
</dbReference>
<feature type="compositionally biased region" description="Basic residues" evidence="2">
    <location>
        <begin position="2453"/>
        <end position="2463"/>
    </location>
</feature>
<feature type="region of interest" description="Disordered" evidence="2">
    <location>
        <begin position="2386"/>
        <end position="2812"/>
    </location>
</feature>
<feature type="compositionally biased region" description="Basic and acidic residues" evidence="2">
    <location>
        <begin position="659"/>
        <end position="674"/>
    </location>
</feature>
<feature type="compositionally biased region" description="Low complexity" evidence="2">
    <location>
        <begin position="968"/>
        <end position="979"/>
    </location>
</feature>
<feature type="compositionally biased region" description="Basic and acidic residues" evidence="2">
    <location>
        <begin position="1759"/>
        <end position="1772"/>
    </location>
</feature>
<dbReference type="Proteomes" id="UP001583193">
    <property type="component" value="Unassembled WGS sequence"/>
</dbReference>
<feature type="compositionally biased region" description="Basic and acidic residues" evidence="2">
    <location>
        <begin position="3903"/>
        <end position="3915"/>
    </location>
</feature>
<feature type="compositionally biased region" description="Basic residues" evidence="2">
    <location>
        <begin position="774"/>
        <end position="785"/>
    </location>
</feature>
<feature type="compositionally biased region" description="Basic and acidic residues" evidence="2">
    <location>
        <begin position="578"/>
        <end position="592"/>
    </location>
</feature>
<feature type="region of interest" description="Disordered" evidence="2">
    <location>
        <begin position="2340"/>
        <end position="2374"/>
    </location>
</feature>
<feature type="region of interest" description="Disordered" evidence="2">
    <location>
        <begin position="2091"/>
        <end position="2213"/>
    </location>
</feature>
<feature type="compositionally biased region" description="Low complexity" evidence="2">
    <location>
        <begin position="438"/>
        <end position="450"/>
    </location>
</feature>
<feature type="compositionally biased region" description="Basic residues" evidence="2">
    <location>
        <begin position="2906"/>
        <end position="2916"/>
    </location>
</feature>
<feature type="compositionally biased region" description="Low complexity" evidence="2">
    <location>
        <begin position="1974"/>
        <end position="1992"/>
    </location>
</feature>
<feature type="compositionally biased region" description="Basic and acidic residues" evidence="2">
    <location>
        <begin position="4080"/>
        <end position="4094"/>
    </location>
</feature>
<feature type="region of interest" description="Disordered" evidence="2">
    <location>
        <begin position="1"/>
        <end position="348"/>
    </location>
</feature>
<feature type="compositionally biased region" description="Low complexity" evidence="2">
    <location>
        <begin position="398"/>
        <end position="408"/>
    </location>
</feature>
<feature type="compositionally biased region" description="Basic residues" evidence="2">
    <location>
        <begin position="3432"/>
        <end position="3444"/>
    </location>
</feature>
<feature type="compositionally biased region" description="Basic and acidic residues" evidence="2">
    <location>
        <begin position="1816"/>
        <end position="1880"/>
    </location>
</feature>
<evidence type="ECO:0000256" key="2">
    <source>
        <dbReference type="SAM" id="MobiDB-lite"/>
    </source>
</evidence>
<feature type="region of interest" description="Disordered" evidence="2">
    <location>
        <begin position="383"/>
        <end position="408"/>
    </location>
</feature>
<gene>
    <name evidence="3" type="ORF">Plec18167_007097</name>
</gene>
<feature type="compositionally biased region" description="Polar residues" evidence="2">
    <location>
        <begin position="4096"/>
        <end position="4108"/>
    </location>
</feature>
<feature type="region of interest" description="Disordered" evidence="2">
    <location>
        <begin position="2982"/>
        <end position="5078"/>
    </location>
</feature>
<feature type="compositionally biased region" description="Pro residues" evidence="2">
    <location>
        <begin position="1015"/>
        <end position="1025"/>
    </location>
</feature>
<feature type="compositionally biased region" description="Basic and acidic residues" evidence="2">
    <location>
        <begin position="1651"/>
        <end position="1660"/>
    </location>
</feature>
<feature type="compositionally biased region" description="Basic and acidic residues" evidence="2">
    <location>
        <begin position="4540"/>
        <end position="4555"/>
    </location>
</feature>
<feature type="region of interest" description="Disordered" evidence="2">
    <location>
        <begin position="426"/>
        <end position="466"/>
    </location>
</feature>
<feature type="compositionally biased region" description="Basic and acidic residues" evidence="2">
    <location>
        <begin position="3551"/>
        <end position="3565"/>
    </location>
</feature>
<reference evidence="3 4" key="1">
    <citation type="journal article" date="2024" name="IMA Fungus">
        <title>IMA Genome - F19 : A genome assembly and annotation guide to empower mycologists, including annotated draft genome sequences of Ceratocystis pirilliformis, Diaporthe australafricana, Fusarium ophioides, Paecilomyces lecythidis, and Sporothrix stenoceras.</title>
        <authorList>
            <person name="Aylward J."/>
            <person name="Wilson A.M."/>
            <person name="Visagie C.M."/>
            <person name="Spraker J."/>
            <person name="Barnes I."/>
            <person name="Buitendag C."/>
            <person name="Ceriani C."/>
            <person name="Del Mar Angel L."/>
            <person name="du Plessis D."/>
            <person name="Fuchs T."/>
            <person name="Gasser K."/>
            <person name="Kramer D."/>
            <person name="Li W."/>
            <person name="Munsamy K."/>
            <person name="Piso A."/>
            <person name="Price J.L."/>
            <person name="Sonnekus B."/>
            <person name="Thomas C."/>
            <person name="van der Nest A."/>
            <person name="van Dijk A."/>
            <person name="van Heerden A."/>
            <person name="van Vuuren N."/>
            <person name="Yilmaz N."/>
            <person name="Duong T.A."/>
            <person name="van der Merwe N.A."/>
            <person name="Wingfield M.J."/>
            <person name="Wingfield B.D."/>
        </authorList>
    </citation>
    <scope>NUCLEOTIDE SEQUENCE [LARGE SCALE GENOMIC DNA]</scope>
    <source>
        <strain evidence="3 4">CMW 18167</strain>
    </source>
</reference>
<feature type="compositionally biased region" description="Low complexity" evidence="2">
    <location>
        <begin position="2478"/>
        <end position="2489"/>
    </location>
</feature>
<feature type="compositionally biased region" description="Low complexity" evidence="2">
    <location>
        <begin position="5095"/>
        <end position="5105"/>
    </location>
</feature>
<feature type="region of interest" description="Disordered" evidence="2">
    <location>
        <begin position="2025"/>
        <end position="2057"/>
    </location>
</feature>
<feature type="compositionally biased region" description="Basic and acidic residues" evidence="2">
    <location>
        <begin position="3647"/>
        <end position="3658"/>
    </location>
</feature>
<feature type="compositionally biased region" description="Basic and acidic residues" evidence="2">
    <location>
        <begin position="3769"/>
        <end position="3784"/>
    </location>
</feature>
<feature type="compositionally biased region" description="Basic residues" evidence="2">
    <location>
        <begin position="3876"/>
        <end position="3887"/>
    </location>
</feature>
<feature type="compositionally biased region" description="Basic and acidic residues" evidence="2">
    <location>
        <begin position="2412"/>
        <end position="2430"/>
    </location>
</feature>
<feature type="compositionally biased region" description="Low complexity" evidence="2">
    <location>
        <begin position="3585"/>
        <end position="3598"/>
    </location>
</feature>
<feature type="compositionally biased region" description="Basic and acidic residues" evidence="2">
    <location>
        <begin position="131"/>
        <end position="163"/>
    </location>
</feature>
<name>A0ABR3X779_9EURO</name>
<feature type="compositionally biased region" description="Basic residues" evidence="2">
    <location>
        <begin position="688"/>
        <end position="700"/>
    </location>
</feature>
<feature type="compositionally biased region" description="Basic and acidic residues" evidence="2">
    <location>
        <begin position="1422"/>
        <end position="1434"/>
    </location>
</feature>
<feature type="compositionally biased region" description="Low complexity" evidence="2">
    <location>
        <begin position="2035"/>
        <end position="2049"/>
    </location>
</feature>
<feature type="compositionally biased region" description="Basic residues" evidence="2">
    <location>
        <begin position="723"/>
        <end position="740"/>
    </location>
</feature>
<feature type="compositionally biased region" description="Basic and acidic residues" evidence="2">
    <location>
        <begin position="3074"/>
        <end position="3096"/>
    </location>
</feature>
<feature type="compositionally biased region" description="Polar residues" evidence="2">
    <location>
        <begin position="2570"/>
        <end position="2582"/>
    </location>
</feature>
<feature type="compositionally biased region" description="Polar residues" evidence="2">
    <location>
        <begin position="1065"/>
        <end position="1078"/>
    </location>
</feature>
<feature type="compositionally biased region" description="Basic and acidic residues" evidence="2">
    <location>
        <begin position="5024"/>
        <end position="5045"/>
    </location>
</feature>
<feature type="compositionally biased region" description="Basic residues" evidence="2">
    <location>
        <begin position="4570"/>
        <end position="4579"/>
    </location>
</feature>
<feature type="region of interest" description="Disordered" evidence="2">
    <location>
        <begin position="5090"/>
        <end position="5109"/>
    </location>
</feature>
<feature type="region of interest" description="Disordered" evidence="2">
    <location>
        <begin position="2836"/>
        <end position="2964"/>
    </location>
</feature>
<feature type="compositionally biased region" description="Basic and acidic residues" evidence="2">
    <location>
        <begin position="1219"/>
        <end position="1247"/>
    </location>
</feature>
<feature type="compositionally biased region" description="Basic and acidic residues" evidence="2">
    <location>
        <begin position="1146"/>
        <end position="1178"/>
    </location>
</feature>
<feature type="compositionally biased region" description="Low complexity" evidence="2">
    <location>
        <begin position="2836"/>
        <end position="2847"/>
    </location>
</feature>
<feature type="compositionally biased region" description="Low complexity" evidence="2">
    <location>
        <begin position="3827"/>
        <end position="3837"/>
    </location>
</feature>
<feature type="compositionally biased region" description="Gly residues" evidence="2">
    <location>
        <begin position="1"/>
        <end position="10"/>
    </location>
</feature>
<feature type="compositionally biased region" description="Basic and acidic residues" evidence="2">
    <location>
        <begin position="3738"/>
        <end position="3756"/>
    </location>
</feature>
<feature type="compositionally biased region" description="Basic and acidic residues" evidence="2">
    <location>
        <begin position="1556"/>
        <end position="1600"/>
    </location>
</feature>
<feature type="compositionally biased region" description="Basic residues" evidence="2">
    <location>
        <begin position="2780"/>
        <end position="2791"/>
    </location>
</feature>
<feature type="compositionally biased region" description="Basic and acidic residues" evidence="2">
    <location>
        <begin position="4056"/>
        <end position="4073"/>
    </location>
</feature>
<feature type="region of interest" description="Disordered" evidence="2">
    <location>
        <begin position="1219"/>
        <end position="1451"/>
    </location>
</feature>
<feature type="compositionally biased region" description="Basic residues" evidence="2">
    <location>
        <begin position="4375"/>
        <end position="4385"/>
    </location>
</feature>
<feature type="compositionally biased region" description="Basic and acidic residues" evidence="2">
    <location>
        <begin position="1718"/>
        <end position="1739"/>
    </location>
</feature>
<dbReference type="PANTHER" id="PTHR40641:SF2">
    <property type="entry name" value="INVOLUCRIN REPEAT PROTEIN"/>
    <property type="match status" value="1"/>
</dbReference>
<dbReference type="EMBL" id="JAVDPF010000027">
    <property type="protein sequence ID" value="KAL1871537.1"/>
    <property type="molecule type" value="Genomic_DNA"/>
</dbReference>
<feature type="compositionally biased region" description="Basic and acidic residues" evidence="2">
    <location>
        <begin position="2004"/>
        <end position="2013"/>
    </location>
</feature>
<feature type="compositionally biased region" description="Basic and acidic residues" evidence="2">
    <location>
        <begin position="2258"/>
        <end position="2274"/>
    </location>
</feature>
<feature type="compositionally biased region" description="Basic and acidic residues" evidence="2">
    <location>
        <begin position="2120"/>
        <end position="2131"/>
    </location>
</feature>
<keyword evidence="1" id="KW-0175">Coiled coil</keyword>
<feature type="compositionally biased region" description="Basic residues" evidence="2">
    <location>
        <begin position="2544"/>
        <end position="2556"/>
    </location>
</feature>
<feature type="compositionally biased region" description="Polar residues" evidence="2">
    <location>
        <begin position="638"/>
        <end position="652"/>
    </location>
</feature>
<feature type="region of interest" description="Disordered" evidence="2">
    <location>
        <begin position="813"/>
        <end position="836"/>
    </location>
</feature>
<feature type="region of interest" description="Disordered" evidence="2">
    <location>
        <begin position="1469"/>
        <end position="2013"/>
    </location>
</feature>
<feature type="compositionally biased region" description="Basic residues" evidence="2">
    <location>
        <begin position="558"/>
        <end position="567"/>
    </location>
</feature>
<feature type="compositionally biased region" description="Low complexity" evidence="2">
    <location>
        <begin position="1037"/>
        <end position="1046"/>
    </location>
</feature>
<feature type="compositionally biased region" description="Basic residues" evidence="2">
    <location>
        <begin position="4438"/>
        <end position="4448"/>
    </location>
</feature>
<feature type="compositionally biased region" description="Low complexity" evidence="2">
    <location>
        <begin position="708"/>
        <end position="721"/>
    </location>
</feature>
<feature type="compositionally biased region" description="Basic and acidic residues" evidence="2">
    <location>
        <begin position="170"/>
        <end position="191"/>
    </location>
</feature>
<feature type="compositionally biased region" description="Basic and acidic residues" evidence="2">
    <location>
        <begin position="4745"/>
        <end position="4762"/>
    </location>
</feature>
<feature type="compositionally biased region" description="Basic and acidic residues" evidence="2">
    <location>
        <begin position="53"/>
        <end position="62"/>
    </location>
</feature>
<feature type="compositionally biased region" description="Basic and acidic residues" evidence="2">
    <location>
        <begin position="4329"/>
        <end position="4341"/>
    </location>
</feature>
<feature type="compositionally biased region" description="Acidic residues" evidence="2">
    <location>
        <begin position="882"/>
        <end position="892"/>
    </location>
</feature>
<feature type="compositionally biased region" description="Basic and acidic residues" evidence="2">
    <location>
        <begin position="1288"/>
        <end position="1316"/>
    </location>
</feature>
<feature type="compositionally biased region" description="Low complexity" evidence="2">
    <location>
        <begin position="2440"/>
        <end position="2452"/>
    </location>
</feature>
<feature type="compositionally biased region" description="Basic and acidic residues" evidence="2">
    <location>
        <begin position="2340"/>
        <end position="2356"/>
    </location>
</feature>
<feature type="compositionally biased region" description="Low complexity" evidence="2">
    <location>
        <begin position="893"/>
        <end position="927"/>
    </location>
</feature>
<feature type="compositionally biased region" description="Acidic residues" evidence="2">
    <location>
        <begin position="4585"/>
        <end position="4594"/>
    </location>
</feature>
<evidence type="ECO:0000313" key="4">
    <source>
        <dbReference type="Proteomes" id="UP001583193"/>
    </source>
</evidence>
<accession>A0ABR3X779</accession>
<feature type="compositionally biased region" description="Low complexity" evidence="2">
    <location>
        <begin position="3319"/>
        <end position="3333"/>
    </location>
</feature>
<feature type="region of interest" description="Disordered" evidence="2">
    <location>
        <begin position="873"/>
        <end position="941"/>
    </location>
</feature>
<organism evidence="3 4">
    <name type="scientific">Paecilomyces lecythidis</name>
    <dbReference type="NCBI Taxonomy" id="3004212"/>
    <lineage>
        <taxon>Eukaryota</taxon>
        <taxon>Fungi</taxon>
        <taxon>Dikarya</taxon>
        <taxon>Ascomycota</taxon>
        <taxon>Pezizomycotina</taxon>
        <taxon>Eurotiomycetes</taxon>
        <taxon>Eurotiomycetidae</taxon>
        <taxon>Eurotiales</taxon>
        <taxon>Thermoascaceae</taxon>
        <taxon>Paecilomyces</taxon>
    </lineage>
</organism>
<feature type="compositionally biased region" description="Polar residues" evidence="2">
    <location>
        <begin position="1254"/>
        <end position="1267"/>
    </location>
</feature>
<feature type="region of interest" description="Disordered" evidence="2">
    <location>
        <begin position="966"/>
        <end position="1205"/>
    </location>
</feature>
<feature type="compositionally biased region" description="Acidic residues" evidence="2">
    <location>
        <begin position="2686"/>
        <end position="2695"/>
    </location>
</feature>
<feature type="compositionally biased region" description="Basic and acidic residues" evidence="2">
    <location>
        <begin position="4017"/>
        <end position="4039"/>
    </location>
</feature>
<feature type="compositionally biased region" description="Polar residues" evidence="2">
    <location>
        <begin position="82"/>
        <end position="91"/>
    </location>
</feature>
<evidence type="ECO:0000313" key="3">
    <source>
        <dbReference type="EMBL" id="KAL1871537.1"/>
    </source>
</evidence>
<evidence type="ECO:0008006" key="5">
    <source>
        <dbReference type="Google" id="ProtNLM"/>
    </source>
</evidence>
<feature type="compositionally biased region" description="Basic and acidic residues" evidence="2">
    <location>
        <begin position="109"/>
        <end position="124"/>
    </location>
</feature>
<feature type="compositionally biased region" description="Polar residues" evidence="2">
    <location>
        <begin position="2101"/>
        <end position="2117"/>
    </location>
</feature>
<feature type="compositionally biased region" description="Basic residues" evidence="2">
    <location>
        <begin position="4137"/>
        <end position="4148"/>
    </location>
</feature>
<feature type="compositionally biased region" description="Low complexity" evidence="2">
    <location>
        <begin position="4965"/>
        <end position="4975"/>
    </location>
</feature>
<feature type="compositionally biased region" description="Polar residues" evidence="2">
    <location>
        <begin position="198"/>
        <end position="212"/>
    </location>
</feature>
<feature type="compositionally biased region" description="Basic and acidic residues" evidence="2">
    <location>
        <begin position="2696"/>
        <end position="2708"/>
    </location>
</feature>
<feature type="compositionally biased region" description="Polar residues" evidence="2">
    <location>
        <begin position="2200"/>
        <end position="2213"/>
    </location>
</feature>
<feature type="compositionally biased region" description="Low complexity" evidence="2">
    <location>
        <begin position="3529"/>
        <end position="3538"/>
    </location>
</feature>
<keyword evidence="4" id="KW-1185">Reference proteome</keyword>
<feature type="compositionally biased region" description="Basic residues" evidence="2">
    <location>
        <begin position="3193"/>
        <end position="3206"/>
    </location>
</feature>
<protein>
    <recommendedName>
        <fullName evidence="5">Involucrin repeat protein</fullName>
    </recommendedName>
</protein>
<feature type="compositionally biased region" description="Basic residues" evidence="2">
    <location>
        <begin position="3967"/>
        <end position="3979"/>
    </location>
</feature>
<feature type="compositionally biased region" description="Basic residues" evidence="2">
    <location>
        <begin position="2672"/>
        <end position="2681"/>
    </location>
</feature>
<feature type="compositionally biased region" description="Basic and acidic residues" evidence="2">
    <location>
        <begin position="1528"/>
        <end position="1543"/>
    </location>
</feature>
<feature type="compositionally biased region" description="Basic and acidic residues" evidence="2">
    <location>
        <begin position="4659"/>
        <end position="4687"/>
    </location>
</feature>
<feature type="compositionally biased region" description="Low complexity" evidence="2">
    <location>
        <begin position="1740"/>
        <end position="1758"/>
    </location>
</feature>
<feature type="compositionally biased region" description="Low complexity" evidence="2">
    <location>
        <begin position="786"/>
        <end position="798"/>
    </location>
</feature>
<feature type="compositionally biased region" description="Low complexity" evidence="2">
    <location>
        <begin position="2636"/>
        <end position="2654"/>
    </location>
</feature>